<dbReference type="SUPFAM" id="SSF56672">
    <property type="entry name" value="DNA/RNA polymerases"/>
    <property type="match status" value="1"/>
</dbReference>
<reference evidence="2" key="1">
    <citation type="submission" date="2021-03" db="UniProtKB">
        <authorList>
            <consortium name="EnsemblPlants"/>
        </authorList>
    </citation>
    <scope>IDENTIFICATION</scope>
</reference>
<dbReference type="AlphaFoldDB" id="A0A803QJ02"/>
<dbReference type="Pfam" id="PF13976">
    <property type="entry name" value="gag_pre-integrs"/>
    <property type="match status" value="1"/>
</dbReference>
<accession>A0A803QJ02</accession>
<dbReference type="OMA" id="CEECVID"/>
<evidence type="ECO:0000313" key="3">
    <source>
        <dbReference type="Proteomes" id="UP000596661"/>
    </source>
</evidence>
<dbReference type="InterPro" id="IPR025724">
    <property type="entry name" value="GAG-pre-integrase_dom"/>
</dbReference>
<dbReference type="PANTHER" id="PTHR11439">
    <property type="entry name" value="GAG-POL-RELATED RETROTRANSPOSON"/>
    <property type="match status" value="1"/>
</dbReference>
<name>A0A803QJ02_CANSA</name>
<dbReference type="PANTHER" id="PTHR11439:SF491">
    <property type="entry name" value="INTEGRASE CATALYTIC DOMAIN-CONTAINING PROTEIN"/>
    <property type="match status" value="1"/>
</dbReference>
<dbReference type="EnsemblPlants" id="evm.model.10.1230">
    <property type="protein sequence ID" value="cds.evm.model.10.1230"/>
    <property type="gene ID" value="evm.TU.10.1230"/>
</dbReference>
<dbReference type="Gramene" id="evm.model.10.1230">
    <property type="protein sequence ID" value="cds.evm.model.10.1230"/>
    <property type="gene ID" value="evm.TU.10.1230"/>
</dbReference>
<evidence type="ECO:0000259" key="1">
    <source>
        <dbReference type="Pfam" id="PF13976"/>
    </source>
</evidence>
<sequence length="435" mass="49733">MDKFNGSNDLSLWRIKMKALLVHQGIVEAIDEKLLDGLKDEKIKRDTETKTHSAILLSLRDEVLREVNNGVLTVTKGSKIALEGRLYNGLYYFDGKTIQGNTFPVVSQDETNMIKLWHIKLGHVSERGFLELNKQGLFKKGSSGKLNFCEECVIDKAEIEALKAKLKERFEMKDLSAAKRILGMDIIRERPSYIKLSQKSYLKKILEKFGMEDAKPVIVPLAQHFRLTQNQTPHTDEKRKNMEKATYISCVGSLAYAMVCTRPDLAYSMSIVSRFLTDPGNEHWSALKWIMSIDTRRSLTGYVFTFLGGCISWKSNLQKVVILSSIEAEYMAATEAIKEAIWLKGLAKEFGLYIDGITMYCDNQSVLHPMKNPMFYERSKHIVIKLHFIRDIIAKKEVFVKKVHTYENPTDLFTKSVATLIDWFNNQGGFVMVCD</sequence>
<dbReference type="CDD" id="cd09272">
    <property type="entry name" value="RNase_HI_RT_Ty1"/>
    <property type="match status" value="1"/>
</dbReference>
<feature type="domain" description="GAG-pre-integrase" evidence="1">
    <location>
        <begin position="89"/>
        <end position="156"/>
    </location>
</feature>
<dbReference type="InterPro" id="IPR043502">
    <property type="entry name" value="DNA/RNA_pol_sf"/>
</dbReference>
<organism evidence="2 3">
    <name type="scientific">Cannabis sativa</name>
    <name type="common">Hemp</name>
    <name type="synonym">Marijuana</name>
    <dbReference type="NCBI Taxonomy" id="3483"/>
    <lineage>
        <taxon>Eukaryota</taxon>
        <taxon>Viridiplantae</taxon>
        <taxon>Streptophyta</taxon>
        <taxon>Embryophyta</taxon>
        <taxon>Tracheophyta</taxon>
        <taxon>Spermatophyta</taxon>
        <taxon>Magnoliopsida</taxon>
        <taxon>eudicotyledons</taxon>
        <taxon>Gunneridae</taxon>
        <taxon>Pentapetalae</taxon>
        <taxon>rosids</taxon>
        <taxon>fabids</taxon>
        <taxon>Rosales</taxon>
        <taxon>Cannabaceae</taxon>
        <taxon>Cannabis</taxon>
    </lineage>
</organism>
<protein>
    <recommendedName>
        <fullName evidence="1">GAG-pre-integrase domain-containing protein</fullName>
    </recommendedName>
</protein>
<dbReference type="Proteomes" id="UP000596661">
    <property type="component" value="Unassembled WGS sequence"/>
</dbReference>
<keyword evidence="3" id="KW-1185">Reference proteome</keyword>
<evidence type="ECO:0000313" key="2">
    <source>
        <dbReference type="EnsemblPlants" id="cds.evm.model.10.1230"/>
    </source>
</evidence>
<proteinExistence type="predicted"/>
<dbReference type="EMBL" id="UZAU01000818">
    <property type="status" value="NOT_ANNOTATED_CDS"/>
    <property type="molecule type" value="Genomic_DNA"/>
</dbReference>